<proteinExistence type="predicted"/>
<dbReference type="Proteomes" id="UP001302806">
    <property type="component" value="Chromosome"/>
</dbReference>
<evidence type="ECO:0000313" key="1">
    <source>
        <dbReference type="EMBL" id="WNH10654.1"/>
    </source>
</evidence>
<sequence length="136" mass="15700">MKRTGIWLDKEKAIIVTLYNGDISVITILSNLEDFNNHGGSRTKIKGRPQNVVQDSKYLEREKHQLKKYFNHIALEIKDSGAIVLFGPAETRIKFNKELISHHKDISTKVKDVVKTDSMTKRQVKAWVKTFFKSTK</sequence>
<dbReference type="RefSeq" id="WP_415866897.1">
    <property type="nucleotide sequence ID" value="NZ_CP134537.1"/>
</dbReference>
<evidence type="ECO:0000313" key="2">
    <source>
        <dbReference type="Proteomes" id="UP001302806"/>
    </source>
</evidence>
<protein>
    <recommendedName>
        <fullName evidence="3">Host attachment protein</fullName>
    </recommendedName>
</protein>
<organism evidence="1 2">
    <name type="scientific">Thalassobellus suaedae</name>
    <dbReference type="NCBI Taxonomy" id="3074124"/>
    <lineage>
        <taxon>Bacteria</taxon>
        <taxon>Pseudomonadati</taxon>
        <taxon>Bacteroidota</taxon>
        <taxon>Flavobacteriia</taxon>
        <taxon>Flavobacteriales</taxon>
        <taxon>Flavobacteriaceae</taxon>
        <taxon>Thalassobellus</taxon>
    </lineage>
</organism>
<evidence type="ECO:0008006" key="3">
    <source>
        <dbReference type="Google" id="ProtNLM"/>
    </source>
</evidence>
<name>A0ABY9XXL4_9FLAO</name>
<accession>A0ABY9XXL4</accession>
<dbReference type="SUPFAM" id="SSF53137">
    <property type="entry name" value="Translational machinery components"/>
    <property type="match status" value="1"/>
</dbReference>
<reference evidence="1 2" key="1">
    <citation type="submission" date="2023-09" db="EMBL/GenBank/DDBJ databases">
        <title>Thalassobella suaedae gen. nov., sp. nov., a marine bacterium of the family Flavobacteriaceae isolated from a halophyte Suaeda japonica.</title>
        <authorList>
            <person name="Lee S.Y."/>
            <person name="Hwang C.Y."/>
        </authorList>
    </citation>
    <scope>NUCLEOTIDE SEQUENCE [LARGE SCALE GENOMIC DNA]</scope>
    <source>
        <strain evidence="1 2">HL-DH14</strain>
    </source>
</reference>
<dbReference type="EMBL" id="CP134537">
    <property type="protein sequence ID" value="WNH10654.1"/>
    <property type="molecule type" value="Genomic_DNA"/>
</dbReference>
<gene>
    <name evidence="1" type="ORF">RHP51_08410</name>
</gene>